<feature type="transmembrane region" description="Helical" evidence="1">
    <location>
        <begin position="91"/>
        <end position="114"/>
    </location>
</feature>
<protein>
    <submittedName>
        <fullName evidence="2">Uncharacterized protein</fullName>
    </submittedName>
</protein>
<feature type="transmembrane region" description="Helical" evidence="1">
    <location>
        <begin position="56"/>
        <end position="79"/>
    </location>
</feature>
<keyword evidence="3" id="KW-1185">Reference proteome</keyword>
<accession>A0A9P4KC86</accession>
<organism evidence="2 3">
    <name type="scientific">Lojkania enalia</name>
    <dbReference type="NCBI Taxonomy" id="147567"/>
    <lineage>
        <taxon>Eukaryota</taxon>
        <taxon>Fungi</taxon>
        <taxon>Dikarya</taxon>
        <taxon>Ascomycota</taxon>
        <taxon>Pezizomycotina</taxon>
        <taxon>Dothideomycetes</taxon>
        <taxon>Pleosporomycetidae</taxon>
        <taxon>Pleosporales</taxon>
        <taxon>Pleosporales incertae sedis</taxon>
        <taxon>Lojkania</taxon>
    </lineage>
</organism>
<evidence type="ECO:0000256" key="1">
    <source>
        <dbReference type="SAM" id="Phobius"/>
    </source>
</evidence>
<dbReference type="Proteomes" id="UP000800093">
    <property type="component" value="Unassembled WGS sequence"/>
</dbReference>
<dbReference type="OrthoDB" id="4155317at2759"/>
<dbReference type="EMBL" id="ML986596">
    <property type="protein sequence ID" value="KAF2266587.1"/>
    <property type="molecule type" value="Genomic_DNA"/>
</dbReference>
<feature type="transmembrane region" description="Helical" evidence="1">
    <location>
        <begin position="148"/>
        <end position="169"/>
    </location>
</feature>
<reference evidence="3" key="1">
    <citation type="journal article" date="2020" name="Stud. Mycol.">
        <title>101 Dothideomycetes genomes: A test case for predicting lifestyles and emergence of pathogens.</title>
        <authorList>
            <person name="Haridas S."/>
            <person name="Albert R."/>
            <person name="Binder M."/>
            <person name="Bloem J."/>
            <person name="LaButti K."/>
            <person name="Salamov A."/>
            <person name="Andreopoulos B."/>
            <person name="Baker S."/>
            <person name="Barry K."/>
            <person name="Bills G."/>
            <person name="Bluhm B."/>
            <person name="Cannon C."/>
            <person name="Castanera R."/>
            <person name="Culley D."/>
            <person name="Daum C."/>
            <person name="Ezra D."/>
            <person name="Gonzalez J."/>
            <person name="Henrissat B."/>
            <person name="Kuo A."/>
            <person name="Liang C."/>
            <person name="Lipzen A."/>
            <person name="Lutzoni F."/>
            <person name="Magnuson J."/>
            <person name="Mondo S."/>
            <person name="Nolan M."/>
            <person name="Ohm R."/>
            <person name="Pangilinan J."/>
            <person name="Park H.-J."/>
            <person name="Ramirez L."/>
            <person name="Alfaro M."/>
            <person name="Sun H."/>
            <person name="Tritt A."/>
            <person name="Yoshinaga Y."/>
            <person name="Zwiers L.-H."/>
            <person name="Turgeon B."/>
            <person name="Goodwin S."/>
            <person name="Spatafora J."/>
            <person name="Crous P."/>
            <person name="Grigoriev I."/>
        </authorList>
    </citation>
    <scope>NUCLEOTIDE SEQUENCE [LARGE SCALE GENOMIC DNA]</scope>
    <source>
        <strain evidence="3">CBS 304.66</strain>
    </source>
</reference>
<gene>
    <name evidence="2" type="ORF">CC78DRAFT_566670</name>
</gene>
<comment type="caution">
    <text evidence="2">The sequence shown here is derived from an EMBL/GenBank/DDBJ whole genome shotgun (WGS) entry which is preliminary data.</text>
</comment>
<evidence type="ECO:0000313" key="3">
    <source>
        <dbReference type="Proteomes" id="UP000800093"/>
    </source>
</evidence>
<keyword evidence="1" id="KW-0472">Membrane</keyword>
<keyword evidence="1" id="KW-1133">Transmembrane helix</keyword>
<dbReference type="AlphaFoldDB" id="A0A9P4KC86"/>
<keyword evidence="1" id="KW-0812">Transmembrane</keyword>
<name>A0A9P4KC86_9PLEO</name>
<sequence>MKIPPQPIAALRGDPRWTRISPFASYAPVITLSLTALCVIQICLGAVWLSRLDSDLQFVLVLQPLVLPCLSLFNTIPSLHLHLYSRTNNPLLASIFSAIYALLYLASALLDLIACSPSPPLSSLRSECPRNGATKGPDVSQDFWNANIGLWFVSFVGYVLLACIGWVVYRAFRRLERVGGVAERDDGVIRTRGIGEGRRVRDWEEEMLTEEQREARIKEAEERWRRVAGL</sequence>
<proteinExistence type="predicted"/>
<evidence type="ECO:0000313" key="2">
    <source>
        <dbReference type="EMBL" id="KAF2266587.1"/>
    </source>
</evidence>
<feature type="transmembrane region" description="Helical" evidence="1">
    <location>
        <begin position="26"/>
        <end position="50"/>
    </location>
</feature>